<reference evidence="7" key="1">
    <citation type="submission" date="2023-08" db="EMBL/GenBank/DDBJ databases">
        <authorList>
            <person name="Alioto T."/>
            <person name="Alioto T."/>
            <person name="Gomez Garrido J."/>
        </authorList>
    </citation>
    <scope>NUCLEOTIDE SEQUENCE</scope>
</reference>
<evidence type="ECO:0000256" key="3">
    <source>
        <dbReference type="ARBA" id="ARBA00022801"/>
    </source>
</evidence>
<feature type="transmembrane region" description="Helical" evidence="5">
    <location>
        <begin position="136"/>
        <end position="156"/>
    </location>
</feature>
<keyword evidence="4" id="KW-0443">Lipid metabolism</keyword>
<dbReference type="PANTHER" id="PTHR13943">
    <property type="entry name" value="HRAS-LIKE SUPPRESSOR - RELATED"/>
    <property type="match status" value="1"/>
</dbReference>
<keyword evidence="5" id="KW-0472">Membrane</keyword>
<dbReference type="GO" id="GO:0004623">
    <property type="term" value="F:phospholipase A2 activity"/>
    <property type="evidence" value="ECO:0007669"/>
    <property type="project" value="TreeGrafter"/>
</dbReference>
<keyword evidence="3" id="KW-0378">Hydrolase</keyword>
<keyword evidence="5" id="KW-1133">Transmembrane helix</keyword>
<evidence type="ECO:0000256" key="1">
    <source>
        <dbReference type="ARBA" id="ARBA00007824"/>
    </source>
</evidence>
<gene>
    <name evidence="7" type="ORF">XNOV1_A004949</name>
</gene>
<feature type="domain" description="LRAT" evidence="6">
    <location>
        <begin position="16"/>
        <end position="131"/>
    </location>
</feature>
<dbReference type="GO" id="GO:0008970">
    <property type="term" value="F:phospholipase A1 activity"/>
    <property type="evidence" value="ECO:0007669"/>
    <property type="project" value="TreeGrafter"/>
</dbReference>
<keyword evidence="8" id="KW-1185">Reference proteome</keyword>
<name>A0AAV1GME6_XYRNO</name>
<keyword evidence="7" id="KW-0675">Receptor</keyword>
<evidence type="ECO:0000313" key="8">
    <source>
        <dbReference type="Proteomes" id="UP001178508"/>
    </source>
</evidence>
<dbReference type="PROSITE" id="PS51934">
    <property type="entry name" value="LRAT"/>
    <property type="match status" value="1"/>
</dbReference>
<dbReference type="AlphaFoldDB" id="A0AAV1GME6"/>
<dbReference type="GO" id="GO:0016410">
    <property type="term" value="F:N-acyltransferase activity"/>
    <property type="evidence" value="ECO:0007669"/>
    <property type="project" value="TreeGrafter"/>
</dbReference>
<dbReference type="Gene3D" id="3.90.1720.10">
    <property type="entry name" value="endopeptidase domain like (from Nostoc punctiforme)"/>
    <property type="match status" value="1"/>
</dbReference>
<comment type="similarity">
    <text evidence="1">Belongs to the H-rev107 family.</text>
</comment>
<proteinExistence type="inferred from homology"/>
<keyword evidence="5" id="KW-0812">Transmembrane</keyword>
<keyword evidence="2" id="KW-0808">Transferase</keyword>
<dbReference type="InterPro" id="IPR051496">
    <property type="entry name" value="H-rev107_PLA/AT"/>
</dbReference>
<dbReference type="Proteomes" id="UP001178508">
    <property type="component" value="Chromosome 15"/>
</dbReference>
<evidence type="ECO:0000259" key="6">
    <source>
        <dbReference type="PROSITE" id="PS51934"/>
    </source>
</evidence>
<dbReference type="GO" id="GO:0070292">
    <property type="term" value="P:N-acylphosphatidylethanolamine metabolic process"/>
    <property type="evidence" value="ECO:0007669"/>
    <property type="project" value="TreeGrafter"/>
</dbReference>
<evidence type="ECO:0000256" key="2">
    <source>
        <dbReference type="ARBA" id="ARBA00022679"/>
    </source>
</evidence>
<protein>
    <submittedName>
        <fullName evidence="7">Retinoic acid receptor responder protein 3</fullName>
    </submittedName>
</protein>
<evidence type="ECO:0000256" key="5">
    <source>
        <dbReference type="SAM" id="Phobius"/>
    </source>
</evidence>
<accession>A0AAV1GME6</accession>
<dbReference type="Pfam" id="PF04970">
    <property type="entry name" value="LRAT"/>
    <property type="match status" value="1"/>
</dbReference>
<dbReference type="GO" id="GO:0005737">
    <property type="term" value="C:cytoplasm"/>
    <property type="evidence" value="ECO:0007669"/>
    <property type="project" value="TreeGrafter"/>
</dbReference>
<organism evidence="7 8">
    <name type="scientific">Xyrichtys novacula</name>
    <name type="common">Pearly razorfish</name>
    <name type="synonym">Hemipteronotus novacula</name>
    <dbReference type="NCBI Taxonomy" id="13765"/>
    <lineage>
        <taxon>Eukaryota</taxon>
        <taxon>Metazoa</taxon>
        <taxon>Chordata</taxon>
        <taxon>Craniata</taxon>
        <taxon>Vertebrata</taxon>
        <taxon>Euteleostomi</taxon>
        <taxon>Actinopterygii</taxon>
        <taxon>Neopterygii</taxon>
        <taxon>Teleostei</taxon>
        <taxon>Neoteleostei</taxon>
        <taxon>Acanthomorphata</taxon>
        <taxon>Eupercaria</taxon>
        <taxon>Labriformes</taxon>
        <taxon>Labridae</taxon>
        <taxon>Xyrichtys</taxon>
    </lineage>
</organism>
<evidence type="ECO:0000256" key="4">
    <source>
        <dbReference type="ARBA" id="ARBA00023098"/>
    </source>
</evidence>
<dbReference type="EMBL" id="OY660878">
    <property type="protein sequence ID" value="CAJ1074653.1"/>
    <property type="molecule type" value="Genomic_DNA"/>
</dbReference>
<evidence type="ECO:0000313" key="7">
    <source>
        <dbReference type="EMBL" id="CAJ1074653.1"/>
    </source>
</evidence>
<dbReference type="PANTHER" id="PTHR13943:SF31">
    <property type="entry name" value="PHOSPHOLIPASE A AND ACYLTRANSFERASE 3"/>
    <property type="match status" value="1"/>
</dbReference>
<dbReference type="InterPro" id="IPR007053">
    <property type="entry name" value="LRAT_dom"/>
</dbReference>
<sequence>MAPRRKRKHGAKPGDLIEIFRDGYQHWVVYIGNNEIVHLTRDDPDGGKKARAKSRVDGTGEVKRENIWDVIGDSDFKVNNQLDDKYKRCKSEAIVKEARGMVGEERRYSLIDSNCEHFATELRYGKKESRQVRDRLTAAGVLASVCTCLLIVVTHLCFCCLKKEKEQ</sequence>